<reference evidence="1 2" key="1">
    <citation type="submission" date="2020-07" db="EMBL/GenBank/DDBJ databases">
        <title>Sequencing the genomes of 1000 actinobacteria strains.</title>
        <authorList>
            <person name="Klenk H.-P."/>
        </authorList>
    </citation>
    <scope>NUCLEOTIDE SEQUENCE [LARGE SCALE GENOMIC DNA]</scope>
    <source>
        <strain evidence="1 2">DSM 23141</strain>
    </source>
</reference>
<comment type="caution">
    <text evidence="1">The sequence shown here is derived from an EMBL/GenBank/DDBJ whole genome shotgun (WGS) entry which is preliminary data.</text>
</comment>
<organism evidence="1 2">
    <name type="scientific">Schumannella luteola</name>
    <dbReference type="NCBI Taxonomy" id="472059"/>
    <lineage>
        <taxon>Bacteria</taxon>
        <taxon>Bacillati</taxon>
        <taxon>Actinomycetota</taxon>
        <taxon>Actinomycetes</taxon>
        <taxon>Micrococcales</taxon>
        <taxon>Microbacteriaceae</taxon>
        <taxon>Schumannella</taxon>
    </lineage>
</organism>
<evidence type="ECO:0008006" key="3">
    <source>
        <dbReference type="Google" id="ProtNLM"/>
    </source>
</evidence>
<dbReference type="EMBL" id="JACBZY010000001">
    <property type="protein sequence ID" value="NYG99878.1"/>
    <property type="molecule type" value="Genomic_DNA"/>
</dbReference>
<gene>
    <name evidence="1" type="ORF">BJ979_002504</name>
</gene>
<accession>A0A852YL02</accession>
<keyword evidence="2" id="KW-1185">Reference proteome</keyword>
<dbReference type="Pfam" id="PF13834">
    <property type="entry name" value="DUF4193"/>
    <property type="match status" value="1"/>
</dbReference>
<dbReference type="InterPro" id="IPR025242">
    <property type="entry name" value="DUF4193"/>
</dbReference>
<evidence type="ECO:0000313" key="2">
    <source>
        <dbReference type="Proteomes" id="UP000553888"/>
    </source>
</evidence>
<sequence>MGMATDYDAPRKTDDDTESIQALQERVPDKMSGVVDVEDADNPGSFELAGQDLADVDLDVVVLPPQADEFTCMSCFLVKHRSQLDHEGKLGPICHECAA</sequence>
<name>A0A852YL02_9MICO</name>
<dbReference type="AlphaFoldDB" id="A0A852YL02"/>
<evidence type="ECO:0000313" key="1">
    <source>
        <dbReference type="EMBL" id="NYG99878.1"/>
    </source>
</evidence>
<proteinExistence type="predicted"/>
<dbReference type="Proteomes" id="UP000553888">
    <property type="component" value="Unassembled WGS sequence"/>
</dbReference>
<protein>
    <recommendedName>
        <fullName evidence="3">DUF4193 domain-containing protein</fullName>
    </recommendedName>
</protein>